<evidence type="ECO:0000259" key="12">
    <source>
        <dbReference type="Pfam" id="PF03007"/>
    </source>
</evidence>
<comment type="similarity">
    <text evidence="3 11">Belongs to the long-chain O-acyltransferase family.</text>
</comment>
<evidence type="ECO:0000256" key="9">
    <source>
        <dbReference type="ARBA" id="ARBA00023315"/>
    </source>
</evidence>
<name>A0A378SZT1_9MYCO</name>
<dbReference type="PANTHER" id="PTHR31650">
    <property type="entry name" value="O-ACYLTRANSFERASE (WSD1-LIKE) FAMILY PROTEIN"/>
    <property type="match status" value="1"/>
</dbReference>
<evidence type="ECO:0000256" key="2">
    <source>
        <dbReference type="ARBA" id="ARBA00005189"/>
    </source>
</evidence>
<dbReference type="SUPFAM" id="SSF52777">
    <property type="entry name" value="CoA-dependent acyltransferases"/>
    <property type="match status" value="1"/>
</dbReference>
<dbReference type="EC" id="2.3.1.20" evidence="4 11"/>
<evidence type="ECO:0000256" key="11">
    <source>
        <dbReference type="RuleBase" id="RU361241"/>
    </source>
</evidence>
<accession>A0A378SZT1</accession>
<evidence type="ECO:0000313" key="15">
    <source>
        <dbReference type="Proteomes" id="UP000254945"/>
    </source>
</evidence>
<protein>
    <recommendedName>
        <fullName evidence="4 11">Diacylglycerol O-acyltransferase</fullName>
        <ecNumber evidence="4 11">2.3.1.20</ecNumber>
    </recommendedName>
</protein>
<evidence type="ECO:0000256" key="5">
    <source>
        <dbReference type="ARBA" id="ARBA00022516"/>
    </source>
</evidence>
<dbReference type="GO" id="GO:0051701">
    <property type="term" value="P:biological process involved in interaction with host"/>
    <property type="evidence" value="ECO:0007669"/>
    <property type="project" value="TreeGrafter"/>
</dbReference>
<keyword evidence="5 11" id="KW-0444">Lipid biosynthesis</keyword>
<organism evidence="14 15">
    <name type="scientific">Mycolicibacterium senegalense</name>
    <dbReference type="NCBI Taxonomy" id="1796"/>
    <lineage>
        <taxon>Bacteria</taxon>
        <taxon>Bacillati</taxon>
        <taxon>Actinomycetota</taxon>
        <taxon>Actinomycetes</taxon>
        <taxon>Mycobacteriales</taxon>
        <taxon>Mycobacteriaceae</taxon>
        <taxon>Mycolicibacterium</taxon>
    </lineage>
</organism>
<dbReference type="InterPro" id="IPR014292">
    <property type="entry name" value="Acyl_transf_WS/DGAT"/>
</dbReference>
<dbReference type="GO" id="GO:0019432">
    <property type="term" value="P:triglyceride biosynthetic process"/>
    <property type="evidence" value="ECO:0007669"/>
    <property type="project" value="UniProtKB-UniPathway"/>
</dbReference>
<comment type="catalytic activity">
    <reaction evidence="10 11">
        <text>an acyl-CoA + a 1,2-diacyl-sn-glycerol = a triacyl-sn-glycerol + CoA</text>
        <dbReference type="Rhea" id="RHEA:10868"/>
        <dbReference type="ChEBI" id="CHEBI:17815"/>
        <dbReference type="ChEBI" id="CHEBI:57287"/>
        <dbReference type="ChEBI" id="CHEBI:58342"/>
        <dbReference type="ChEBI" id="CHEBI:64615"/>
        <dbReference type="EC" id="2.3.1.20"/>
    </reaction>
</comment>
<sequence length="459" mass="50024">MTTIHRLAGIDTAFLRMEVSAQPLHSCSLAELDVSALPGGYSFEKFRAKLDAHAQLLPEFRAKLIDSRLNFGTPAWVDDPDFDINRHVHRVEVSAPGGRAELCEVAARLVAEPMDRSQPLWDITIIEGISGADPSVNGRVAALVRTHHVFADGVTSGDLWAKLYDEGPPPAEGVGRFGAWTARQIAVQGMGQAVRRPWLFVTSVLPRTVVALSRTIRRMKFGETMSSWFAAPRTLFNGDIDPTREVAYVHLELKAIEAAKRKFGVKANDILTAVVSGALTRYLTAHSALPDKDLVAGIPVSHYDPNRPARNQLTPMFCSIHTSQADPAERVAAIAKTNTIGQQHISAIGSTLLEDWAQLVPTLFRNVVRFFVKTGIGKRQPPVNLTFSNVRGFQKHILGAPIIVNYPFGPIVNQIGLNITASTLNDAVGIGLVGCPKLIPDIWELAEAVPQALEELLNA</sequence>
<dbReference type="InterPro" id="IPR004255">
    <property type="entry name" value="O-acyltransferase_WSD1_N"/>
</dbReference>
<proteinExistence type="inferred from homology"/>
<evidence type="ECO:0000256" key="7">
    <source>
        <dbReference type="ARBA" id="ARBA00022798"/>
    </source>
</evidence>
<evidence type="ECO:0000259" key="13">
    <source>
        <dbReference type="Pfam" id="PF06974"/>
    </source>
</evidence>
<evidence type="ECO:0000256" key="4">
    <source>
        <dbReference type="ARBA" id="ARBA00013244"/>
    </source>
</evidence>
<dbReference type="InterPro" id="IPR009721">
    <property type="entry name" value="O-acyltransferase_WSD1_C"/>
</dbReference>
<keyword evidence="7 11" id="KW-0319">Glycerol metabolism</keyword>
<dbReference type="RefSeq" id="WP_084676848.1">
    <property type="nucleotide sequence ID" value="NZ_CP081000.1"/>
</dbReference>
<feature type="domain" description="O-acyltransferase WSD1-like N-terminal" evidence="12">
    <location>
        <begin position="7"/>
        <end position="270"/>
    </location>
</feature>
<dbReference type="UniPathway" id="UPA00282"/>
<evidence type="ECO:0000256" key="8">
    <source>
        <dbReference type="ARBA" id="ARBA00023098"/>
    </source>
</evidence>
<keyword evidence="8 11" id="KW-0443">Lipid metabolism</keyword>
<dbReference type="GO" id="GO:0004144">
    <property type="term" value="F:diacylglycerol O-acyltransferase activity"/>
    <property type="evidence" value="ECO:0007669"/>
    <property type="project" value="UniProtKB-EC"/>
</dbReference>
<evidence type="ECO:0000313" key="14">
    <source>
        <dbReference type="EMBL" id="STZ53614.1"/>
    </source>
</evidence>
<dbReference type="Pfam" id="PF03007">
    <property type="entry name" value="WS_DGAT_cat"/>
    <property type="match status" value="1"/>
</dbReference>
<keyword evidence="6 11" id="KW-0808">Transferase</keyword>
<dbReference type="EMBL" id="UGQQ01000001">
    <property type="protein sequence ID" value="STZ53614.1"/>
    <property type="molecule type" value="Genomic_DNA"/>
</dbReference>
<dbReference type="Pfam" id="PF06974">
    <property type="entry name" value="WS_DGAT_C"/>
    <property type="match status" value="1"/>
</dbReference>
<reference evidence="14 15" key="1">
    <citation type="submission" date="2018-06" db="EMBL/GenBank/DDBJ databases">
        <authorList>
            <consortium name="Pathogen Informatics"/>
            <person name="Doyle S."/>
        </authorList>
    </citation>
    <scope>NUCLEOTIDE SEQUENCE [LARGE SCALE GENOMIC DNA]</scope>
    <source>
        <strain evidence="14 15">NCTC4524</strain>
    </source>
</reference>
<dbReference type="GO" id="GO:0006071">
    <property type="term" value="P:glycerol metabolic process"/>
    <property type="evidence" value="ECO:0007669"/>
    <property type="project" value="UniProtKB-KW"/>
</dbReference>
<evidence type="ECO:0000256" key="10">
    <source>
        <dbReference type="ARBA" id="ARBA00048109"/>
    </source>
</evidence>
<dbReference type="PANTHER" id="PTHR31650:SF1">
    <property type="entry name" value="WAX ESTER SYNTHASE_DIACYLGLYCEROL ACYLTRANSFERASE 4-RELATED"/>
    <property type="match status" value="1"/>
</dbReference>
<evidence type="ECO:0000256" key="6">
    <source>
        <dbReference type="ARBA" id="ARBA00022679"/>
    </source>
</evidence>
<evidence type="ECO:0000256" key="3">
    <source>
        <dbReference type="ARBA" id="ARBA00009587"/>
    </source>
</evidence>
<dbReference type="NCBIfam" id="TIGR02946">
    <property type="entry name" value="acyl_WS_DGAT"/>
    <property type="match status" value="1"/>
</dbReference>
<gene>
    <name evidence="14" type="primary">tgs2_1</name>
    <name evidence="14" type="ORF">NCTC4524_01233</name>
</gene>
<comment type="pathway">
    <text evidence="1 11">Glycerolipid metabolism; triacylglycerol biosynthesis.</text>
</comment>
<feature type="domain" description="O-acyltransferase WSD1 C-terminal" evidence="13">
    <location>
        <begin position="311"/>
        <end position="456"/>
    </location>
</feature>
<dbReference type="GO" id="GO:0071731">
    <property type="term" value="P:response to nitric oxide"/>
    <property type="evidence" value="ECO:0007669"/>
    <property type="project" value="TreeGrafter"/>
</dbReference>
<dbReference type="GO" id="GO:0001666">
    <property type="term" value="P:response to hypoxia"/>
    <property type="evidence" value="ECO:0007669"/>
    <property type="project" value="TreeGrafter"/>
</dbReference>
<comment type="pathway">
    <text evidence="2">Lipid metabolism.</text>
</comment>
<dbReference type="AlphaFoldDB" id="A0A378SZT1"/>
<dbReference type="GO" id="GO:0005886">
    <property type="term" value="C:plasma membrane"/>
    <property type="evidence" value="ECO:0007669"/>
    <property type="project" value="TreeGrafter"/>
</dbReference>
<dbReference type="Proteomes" id="UP000254945">
    <property type="component" value="Unassembled WGS sequence"/>
</dbReference>
<dbReference type="InterPro" id="IPR045034">
    <property type="entry name" value="O-acyltransferase_WSD1-like"/>
</dbReference>
<evidence type="ECO:0000256" key="1">
    <source>
        <dbReference type="ARBA" id="ARBA00004771"/>
    </source>
</evidence>
<keyword evidence="9 11" id="KW-0012">Acyltransferase</keyword>